<feature type="chain" id="PRO_5032497888" evidence="1">
    <location>
        <begin position="28"/>
        <end position="254"/>
    </location>
</feature>
<protein>
    <submittedName>
        <fullName evidence="2">Uncharacterized protein</fullName>
    </submittedName>
</protein>
<evidence type="ECO:0000313" key="3">
    <source>
        <dbReference type="Proteomes" id="UP000552700"/>
    </source>
</evidence>
<organism evidence="2 3">
    <name type="scientific">Sphingobium subterraneum</name>
    <dbReference type="NCBI Taxonomy" id="627688"/>
    <lineage>
        <taxon>Bacteria</taxon>
        <taxon>Pseudomonadati</taxon>
        <taxon>Pseudomonadota</taxon>
        <taxon>Alphaproteobacteria</taxon>
        <taxon>Sphingomonadales</taxon>
        <taxon>Sphingomonadaceae</taxon>
        <taxon>Sphingobium</taxon>
    </lineage>
</organism>
<dbReference type="RefSeq" id="WP_246351888.1">
    <property type="nucleotide sequence ID" value="NZ_JACIJP010000002.1"/>
</dbReference>
<proteinExistence type="predicted"/>
<name>A0A841J6H4_9SPHN</name>
<dbReference type="EMBL" id="JACIJP010000002">
    <property type="protein sequence ID" value="MBB6124135.1"/>
    <property type="molecule type" value="Genomic_DNA"/>
</dbReference>
<dbReference type="Proteomes" id="UP000552700">
    <property type="component" value="Unassembled WGS sequence"/>
</dbReference>
<dbReference type="AlphaFoldDB" id="A0A841J6H4"/>
<accession>A0A841J6H4</accession>
<gene>
    <name evidence="2" type="ORF">FHS92_001864</name>
</gene>
<keyword evidence="1" id="KW-0732">Signal</keyword>
<evidence type="ECO:0000313" key="2">
    <source>
        <dbReference type="EMBL" id="MBB6124135.1"/>
    </source>
</evidence>
<keyword evidence="3" id="KW-1185">Reference proteome</keyword>
<reference evidence="2 3" key="1">
    <citation type="submission" date="2020-08" db="EMBL/GenBank/DDBJ databases">
        <title>Genomic Encyclopedia of Type Strains, Phase IV (KMG-IV): sequencing the most valuable type-strain genomes for metagenomic binning, comparative biology and taxonomic classification.</title>
        <authorList>
            <person name="Goeker M."/>
        </authorList>
    </citation>
    <scope>NUCLEOTIDE SEQUENCE [LARGE SCALE GENOMIC DNA]</scope>
    <source>
        <strain evidence="2 3">DSM 102255</strain>
    </source>
</reference>
<feature type="signal peptide" evidence="1">
    <location>
        <begin position="1"/>
        <end position="27"/>
    </location>
</feature>
<comment type="caution">
    <text evidence="2">The sequence shown here is derived from an EMBL/GenBank/DDBJ whole genome shotgun (WGS) entry which is preliminary data.</text>
</comment>
<evidence type="ECO:0000256" key="1">
    <source>
        <dbReference type="SAM" id="SignalP"/>
    </source>
</evidence>
<sequence>MFWTSHWAKCGAAMMALAALAPLAAQAETIVVRASGPSAKTYTPGKKLADNSSVTLKAGDVVTLLDGRGTRTLRGPGTFGATASAAGSDTRTSLAALLETKRVMRARTGAVRGGVGAEASAPRSPNLWYVDISQTSVACVPDPANVRLWRPSSADGATVTITAKSGGASAPVIFGAGEAVALWPATLSVTDGAVYSLSWPGLAKPIDIALSVMAPGTEGLESMASTLISRKCDAQLNLLVETVALPDPAPDSEL</sequence>